<name>A0A2P2PZ67_RHIMU</name>
<organism evidence="1">
    <name type="scientific">Rhizophora mucronata</name>
    <name type="common">Asiatic mangrove</name>
    <dbReference type="NCBI Taxonomy" id="61149"/>
    <lineage>
        <taxon>Eukaryota</taxon>
        <taxon>Viridiplantae</taxon>
        <taxon>Streptophyta</taxon>
        <taxon>Embryophyta</taxon>
        <taxon>Tracheophyta</taxon>
        <taxon>Spermatophyta</taxon>
        <taxon>Magnoliopsida</taxon>
        <taxon>eudicotyledons</taxon>
        <taxon>Gunneridae</taxon>
        <taxon>Pentapetalae</taxon>
        <taxon>rosids</taxon>
        <taxon>fabids</taxon>
        <taxon>Malpighiales</taxon>
        <taxon>Rhizophoraceae</taxon>
        <taxon>Rhizophora</taxon>
    </lineage>
</organism>
<accession>A0A2P2PZ67</accession>
<sequence>MLVSSRNLVLQTFLKKNLHFKVRNWEAANIKQMEKF</sequence>
<proteinExistence type="predicted"/>
<dbReference type="EMBL" id="GGEC01079538">
    <property type="protein sequence ID" value="MBX60022.1"/>
    <property type="molecule type" value="Transcribed_RNA"/>
</dbReference>
<dbReference type="AlphaFoldDB" id="A0A2P2PZ67"/>
<protein>
    <submittedName>
        <fullName evidence="1">Uncharacterized protein</fullName>
    </submittedName>
</protein>
<reference evidence="1" key="1">
    <citation type="submission" date="2018-02" db="EMBL/GenBank/DDBJ databases">
        <title>Rhizophora mucronata_Transcriptome.</title>
        <authorList>
            <person name="Meera S.P."/>
            <person name="Sreeshan A."/>
            <person name="Augustine A."/>
        </authorList>
    </citation>
    <scope>NUCLEOTIDE SEQUENCE</scope>
    <source>
        <tissue evidence="1">Leaf</tissue>
    </source>
</reference>
<evidence type="ECO:0000313" key="1">
    <source>
        <dbReference type="EMBL" id="MBX60022.1"/>
    </source>
</evidence>